<sequence length="586" mass="64886">MTCPSSALGLTDLVNVSSVLRNIVQPSFGPICRPTLITSNTGQVVFTKDGHMILASLSLSHPVTKIILESIEVQSQLYGDGCKTLILYLSEIFLGIQRNLHVWNTDYRMAQKNSISSSLQKYIMEDFASMYQNLTESVSDLMFPAAGGNSCSKMARQVARTILSGHLPEDLVDHLGNLISDFIITLSRSADQRTILDMCFQNCVHVFPSGAYLSSRLMDGLFFTGAAHPCWMKRVGTTQFVIALCPLDGEEQGSHSEYFFTLKSHKTQEDIMHYKIQTVNVFLKSLRNHGVSLLVTSAKVSDFVLSACDSLGVDVFSCVDQEDIEFISFYTGMSPITSVHEEITDTSVCKVYSYSQTVHSGKQMLSLVCPGKSPDWQAKSIFLYAPSEGLVEQLKLLVRKCFRVMSHLLGASSNHTVTWTDSLGCFSLVKTRPEEMLRESLCRNYDVGSNMASQNVIPGGGYFEFFLCYLIEKNTGKTSTEKKTWADILRRMLLSVPQTLFHNLHPNGENQTLSFVHASQVAKKLLQDNKIVGFDSHGKLHDVIASGVVDVLSVKTAALFTALDLAVTLLRTDSILSVRKLPEQGV</sequence>
<dbReference type="PANTHER" id="PTHR14667:SF2">
    <property type="entry name" value="BARDET-BIEDL SYNDROME 10 PROTEIN"/>
    <property type="match status" value="1"/>
</dbReference>
<dbReference type="InterPro" id="IPR027410">
    <property type="entry name" value="TCP-1-like_intermed_sf"/>
</dbReference>
<dbReference type="Proteomes" id="UP000271974">
    <property type="component" value="Unassembled WGS sequence"/>
</dbReference>
<accession>A0A3S1BNY1</accession>
<dbReference type="InterPro" id="IPR027409">
    <property type="entry name" value="GroEL-like_apical_dom_sf"/>
</dbReference>
<gene>
    <name evidence="1" type="ORF">EGW08_004138</name>
</gene>
<organism evidence="1 2">
    <name type="scientific">Elysia chlorotica</name>
    <name type="common">Eastern emerald elysia</name>
    <name type="synonym">Sea slug</name>
    <dbReference type="NCBI Taxonomy" id="188477"/>
    <lineage>
        <taxon>Eukaryota</taxon>
        <taxon>Metazoa</taxon>
        <taxon>Spiralia</taxon>
        <taxon>Lophotrochozoa</taxon>
        <taxon>Mollusca</taxon>
        <taxon>Gastropoda</taxon>
        <taxon>Heterobranchia</taxon>
        <taxon>Euthyneura</taxon>
        <taxon>Panpulmonata</taxon>
        <taxon>Sacoglossa</taxon>
        <taxon>Placobranchoidea</taxon>
        <taxon>Plakobranchidae</taxon>
        <taxon>Elysia</taxon>
    </lineage>
</organism>
<name>A0A3S1BNY1_ELYCH</name>
<dbReference type="OrthoDB" id="9393833at2759"/>
<proteinExistence type="predicted"/>
<dbReference type="SUPFAM" id="SSF52029">
    <property type="entry name" value="GroEL apical domain-like"/>
    <property type="match status" value="1"/>
</dbReference>
<reference evidence="1 2" key="1">
    <citation type="submission" date="2019-01" db="EMBL/GenBank/DDBJ databases">
        <title>A draft genome assembly of the solar-powered sea slug Elysia chlorotica.</title>
        <authorList>
            <person name="Cai H."/>
            <person name="Li Q."/>
            <person name="Fang X."/>
            <person name="Li J."/>
            <person name="Curtis N.E."/>
            <person name="Altenburger A."/>
            <person name="Shibata T."/>
            <person name="Feng M."/>
            <person name="Maeda T."/>
            <person name="Schwartz J.A."/>
            <person name="Shigenobu S."/>
            <person name="Lundholm N."/>
            <person name="Nishiyama T."/>
            <person name="Yang H."/>
            <person name="Hasebe M."/>
            <person name="Li S."/>
            <person name="Pierce S.K."/>
            <person name="Wang J."/>
        </authorList>
    </citation>
    <scope>NUCLEOTIDE SEQUENCE [LARGE SCALE GENOMIC DNA]</scope>
    <source>
        <strain evidence="1">EC2010</strain>
        <tissue evidence="1">Whole organism of an adult</tissue>
    </source>
</reference>
<dbReference type="InterPro" id="IPR027413">
    <property type="entry name" value="GROEL-like_equatorial_sf"/>
</dbReference>
<dbReference type="InterPro" id="IPR042619">
    <property type="entry name" value="BBS10"/>
</dbReference>
<dbReference type="Gene3D" id="1.10.560.10">
    <property type="entry name" value="GroEL-like equatorial domain"/>
    <property type="match status" value="2"/>
</dbReference>
<dbReference type="AlphaFoldDB" id="A0A3S1BNY1"/>
<dbReference type="STRING" id="188477.A0A3S1BNY1"/>
<evidence type="ECO:0000313" key="1">
    <source>
        <dbReference type="EMBL" id="RUS88085.1"/>
    </source>
</evidence>
<dbReference type="Gene3D" id="3.50.7.10">
    <property type="entry name" value="GroEL"/>
    <property type="match status" value="1"/>
</dbReference>
<dbReference type="Gene3D" id="3.30.260.10">
    <property type="entry name" value="TCP-1-like chaperonin intermediate domain"/>
    <property type="match status" value="1"/>
</dbReference>
<dbReference type="InterPro" id="IPR002423">
    <property type="entry name" value="Cpn60/GroEL/TCP-1"/>
</dbReference>
<evidence type="ECO:0008006" key="3">
    <source>
        <dbReference type="Google" id="ProtNLM"/>
    </source>
</evidence>
<comment type="caution">
    <text evidence="1">The sequence shown here is derived from an EMBL/GenBank/DDBJ whole genome shotgun (WGS) entry which is preliminary data.</text>
</comment>
<dbReference type="GO" id="GO:0005524">
    <property type="term" value="F:ATP binding"/>
    <property type="evidence" value="ECO:0007669"/>
    <property type="project" value="InterPro"/>
</dbReference>
<dbReference type="GO" id="GO:0051131">
    <property type="term" value="P:chaperone-mediated protein complex assembly"/>
    <property type="evidence" value="ECO:0007669"/>
    <property type="project" value="InterPro"/>
</dbReference>
<dbReference type="SUPFAM" id="SSF48592">
    <property type="entry name" value="GroEL equatorial domain-like"/>
    <property type="match status" value="1"/>
</dbReference>
<dbReference type="EMBL" id="RQTK01000093">
    <property type="protein sequence ID" value="RUS88085.1"/>
    <property type="molecule type" value="Genomic_DNA"/>
</dbReference>
<dbReference type="Pfam" id="PF00118">
    <property type="entry name" value="Cpn60_TCP1"/>
    <property type="match status" value="2"/>
</dbReference>
<dbReference type="PANTHER" id="PTHR14667">
    <property type="entry name" value="BARDET-BIEDL SYNDROME 10 PROTEIN"/>
    <property type="match status" value="1"/>
</dbReference>
<protein>
    <recommendedName>
        <fullName evidence="3">Bardet-Biedl syndrome 10 protein</fullName>
    </recommendedName>
</protein>
<keyword evidence="2" id="KW-1185">Reference proteome</keyword>
<evidence type="ECO:0000313" key="2">
    <source>
        <dbReference type="Proteomes" id="UP000271974"/>
    </source>
</evidence>